<dbReference type="PANTHER" id="PTHR33442">
    <property type="entry name" value="TRANS-3-HYDROXY-L-PROLINE DEHYDRATASE"/>
    <property type="match status" value="1"/>
</dbReference>
<dbReference type="Gene3D" id="3.10.310.10">
    <property type="entry name" value="Diaminopimelate Epimerase, Chain A, domain 1"/>
    <property type="match status" value="2"/>
</dbReference>
<dbReference type="GO" id="GO:0016836">
    <property type="term" value="F:hydro-lyase activity"/>
    <property type="evidence" value="ECO:0007669"/>
    <property type="project" value="TreeGrafter"/>
</dbReference>
<evidence type="ECO:0000256" key="1">
    <source>
        <dbReference type="ARBA" id="ARBA00007529"/>
    </source>
</evidence>
<comment type="similarity">
    <text evidence="1">Belongs to the proline racemase family.</text>
</comment>
<sequence>MVLGPNEMIVADDYHTAGEPFRIVDLGPMEGNTVLDRRSWAMANLDDHRRFLIHEPRGHADMYGGMVVPPDNSDVGSGDVGVVFFHKDGFSTACGHGTIAMATWAIDTGRISAPEDGEVTVVVDVPSGRLPTVAHMVDGRVASVRFTNVEAFVSARELIVDTSLGPVTAHVSFGGAFYASVAVDDLPVSCRPDDVDHLITLGREVKAVLGGHPSVIHPSDDRLSGLYGTILHEDVQSPAEEACLHQRNVTIFADGQVDRSPCGSGTCARLALLHDDGRLEVGDPFHHEGVAGGTFEARIEAVTDMGIIPSVKGSSHRHATTTFTLDPHDPVGLGFLFR</sequence>
<dbReference type="SFLD" id="SFLDS00028">
    <property type="entry name" value="Proline_Racemase"/>
    <property type="match status" value="1"/>
</dbReference>
<protein>
    <recommendedName>
        <fullName evidence="3">Proline racemase</fullName>
    </recommendedName>
</protein>
<dbReference type="AlphaFoldDB" id="A0A382GNM9"/>
<evidence type="ECO:0008006" key="3">
    <source>
        <dbReference type="Google" id="ProtNLM"/>
    </source>
</evidence>
<proteinExistence type="inferred from homology"/>
<gene>
    <name evidence="2" type="ORF">METZ01_LOCUS229067</name>
</gene>
<dbReference type="PANTHER" id="PTHR33442:SF1">
    <property type="entry name" value="TRANS-3-HYDROXY-L-PROLINE DEHYDRATASE"/>
    <property type="match status" value="1"/>
</dbReference>
<reference evidence="2" key="1">
    <citation type="submission" date="2018-05" db="EMBL/GenBank/DDBJ databases">
        <authorList>
            <person name="Lanie J.A."/>
            <person name="Ng W.-L."/>
            <person name="Kazmierczak K.M."/>
            <person name="Andrzejewski T.M."/>
            <person name="Davidsen T.M."/>
            <person name="Wayne K.J."/>
            <person name="Tettelin H."/>
            <person name="Glass J.I."/>
            <person name="Rusch D."/>
            <person name="Podicherti R."/>
            <person name="Tsui H.-C.T."/>
            <person name="Winkler M.E."/>
        </authorList>
    </citation>
    <scope>NUCLEOTIDE SEQUENCE</scope>
</reference>
<dbReference type="PIRSF" id="PIRSF029792">
    <property type="entry name" value="Pro_racemase"/>
    <property type="match status" value="1"/>
</dbReference>
<dbReference type="EMBL" id="UINC01056323">
    <property type="protein sequence ID" value="SVB76213.1"/>
    <property type="molecule type" value="Genomic_DNA"/>
</dbReference>
<dbReference type="Pfam" id="PF05544">
    <property type="entry name" value="Pro_racemase"/>
    <property type="match status" value="1"/>
</dbReference>
<dbReference type="InterPro" id="IPR008794">
    <property type="entry name" value="Pro_racemase_fam"/>
</dbReference>
<evidence type="ECO:0000313" key="2">
    <source>
        <dbReference type="EMBL" id="SVB76213.1"/>
    </source>
</evidence>
<dbReference type="SUPFAM" id="SSF54506">
    <property type="entry name" value="Diaminopimelate epimerase-like"/>
    <property type="match status" value="1"/>
</dbReference>
<accession>A0A382GNM9</accession>
<organism evidence="2">
    <name type="scientific">marine metagenome</name>
    <dbReference type="NCBI Taxonomy" id="408172"/>
    <lineage>
        <taxon>unclassified sequences</taxon>
        <taxon>metagenomes</taxon>
        <taxon>ecological metagenomes</taxon>
    </lineage>
</organism>
<name>A0A382GNM9_9ZZZZ</name>